<dbReference type="EMBL" id="JAUFSA010000001">
    <property type="protein sequence ID" value="MDP7736133.1"/>
    <property type="molecule type" value="Genomic_DNA"/>
</dbReference>
<accession>A0A4V3AXT1</accession>
<organism evidence="2 3">
    <name type="scientific">Mycobacterium paragordonae</name>
    <dbReference type="NCBI Taxonomy" id="1389713"/>
    <lineage>
        <taxon>Bacteria</taxon>
        <taxon>Bacillati</taxon>
        <taxon>Actinomycetota</taxon>
        <taxon>Actinomycetes</taxon>
        <taxon>Mycobacteriales</taxon>
        <taxon>Mycobacteriaceae</taxon>
        <taxon>Mycobacterium</taxon>
    </lineage>
</organism>
<comment type="caution">
    <text evidence="2">The sequence shown here is derived from an EMBL/GenBank/DDBJ whole genome shotgun (WGS) entry which is preliminary data.</text>
</comment>
<keyword evidence="1" id="KW-0732">Signal</keyword>
<dbReference type="PROSITE" id="PS51257">
    <property type="entry name" value="PROKAR_LIPOPROTEIN"/>
    <property type="match status" value="1"/>
</dbReference>
<gene>
    <name evidence="2" type="ORF">QXL92_15425</name>
</gene>
<evidence type="ECO:0000313" key="3">
    <source>
        <dbReference type="Proteomes" id="UP001229081"/>
    </source>
</evidence>
<dbReference type="Proteomes" id="UP001229081">
    <property type="component" value="Unassembled WGS sequence"/>
</dbReference>
<evidence type="ECO:0000313" key="2">
    <source>
        <dbReference type="EMBL" id="MDP7736133.1"/>
    </source>
</evidence>
<feature type="signal peptide" evidence="1">
    <location>
        <begin position="1"/>
        <end position="16"/>
    </location>
</feature>
<evidence type="ECO:0008006" key="4">
    <source>
        <dbReference type="Google" id="ProtNLM"/>
    </source>
</evidence>
<proteinExistence type="predicted"/>
<protein>
    <recommendedName>
        <fullName evidence="4">Lipoprotein</fullName>
    </recommendedName>
</protein>
<dbReference type="RefSeq" id="WP_133436640.1">
    <property type="nucleotide sequence ID" value="NZ_BLKX01000001.1"/>
</dbReference>
<dbReference type="AlphaFoldDB" id="A0A4V3AXT1"/>
<reference evidence="2" key="1">
    <citation type="submission" date="2023-06" db="EMBL/GenBank/DDBJ databases">
        <title>Identification of two novel mycobacterium reveal diversities and complexities of Mycobacterium gordonae clade.</title>
        <authorList>
            <person name="Matsumoto Y."/>
            <person name="Nakamura S."/>
            <person name="Motooka D."/>
            <person name="Fukushima K."/>
        </authorList>
    </citation>
    <scope>NUCLEOTIDE SEQUENCE</scope>
    <source>
        <strain evidence="2">TY812</strain>
    </source>
</reference>
<feature type="chain" id="PRO_5043198993" description="Lipoprotein" evidence="1">
    <location>
        <begin position="17"/>
        <end position="64"/>
    </location>
</feature>
<name>A0A4V3AXT1_9MYCO</name>
<evidence type="ECO:0000256" key="1">
    <source>
        <dbReference type="SAM" id="SignalP"/>
    </source>
</evidence>
<sequence>MFLRWLFVFAATILVAACGNSRGAGSTTFPEPTPYCVSCPGTGYHCEHNPETCVPDKTSTTKPK</sequence>